<protein>
    <recommendedName>
        <fullName evidence="2">Ribosome-binding factor A</fullName>
    </recommendedName>
</protein>
<gene>
    <name evidence="2 3" type="primary">rbfA</name>
    <name evidence="3" type="ORF">WEOB_202</name>
</gene>
<evidence type="ECO:0000313" key="4">
    <source>
        <dbReference type="Proteomes" id="UP000242753"/>
    </source>
</evidence>
<dbReference type="NCBIfam" id="TIGR00082">
    <property type="entry name" value="rbfA"/>
    <property type="match status" value="1"/>
</dbReference>
<reference evidence="4" key="1">
    <citation type="submission" date="2015-01" db="EMBL/GenBank/DDBJ databases">
        <authorList>
            <person name="Manzano-Marin A."/>
            <person name="Manzano-Marin A."/>
        </authorList>
    </citation>
    <scope>NUCLEOTIDE SEQUENCE [LARGE SCALE GENOMIC DNA]</scope>
    <source>
        <strain evidence="4">obscurior</strain>
    </source>
</reference>
<comment type="function">
    <text evidence="2">One of several proteins that assist in the late maturation steps of the functional core of the 30S ribosomal subunit. Associates with free 30S ribosomal subunits (but not with 30S subunits that are part of 70S ribosomes or polysomes). Required for efficient processing of 16S rRNA. May interact with the 5'-terminal helix region of 16S rRNA.</text>
</comment>
<dbReference type="GO" id="GO:0030490">
    <property type="term" value="P:maturation of SSU-rRNA"/>
    <property type="evidence" value="ECO:0007669"/>
    <property type="project" value="UniProtKB-UniRule"/>
</dbReference>
<dbReference type="GO" id="GO:0043024">
    <property type="term" value="F:ribosomal small subunit binding"/>
    <property type="evidence" value="ECO:0007669"/>
    <property type="project" value="TreeGrafter"/>
</dbReference>
<comment type="subcellular location">
    <subcellularLocation>
        <location evidence="2">Cytoplasm</location>
    </subcellularLocation>
</comment>
<name>A0A0H5BWU5_9ENTR</name>
<dbReference type="EMBL" id="LN774881">
    <property type="protein sequence ID" value="CEN32153.1"/>
    <property type="molecule type" value="Genomic_DNA"/>
</dbReference>
<dbReference type="PROSITE" id="PS01319">
    <property type="entry name" value="RBFA"/>
    <property type="match status" value="1"/>
</dbReference>
<dbReference type="InterPro" id="IPR023799">
    <property type="entry name" value="RbfA_dom_sf"/>
</dbReference>
<keyword evidence="1 2" id="KW-0690">Ribosome biogenesis</keyword>
<organism evidence="3 4">
    <name type="scientific">Candidatus Westeberhardia cardiocondylae</name>
    <dbReference type="NCBI Taxonomy" id="1594731"/>
    <lineage>
        <taxon>Bacteria</taxon>
        <taxon>Pseudomonadati</taxon>
        <taxon>Pseudomonadota</taxon>
        <taxon>Gammaproteobacteria</taxon>
        <taxon>Enterobacterales</taxon>
        <taxon>Enterobacteriaceae</taxon>
        <taxon>ant endosymbionts</taxon>
        <taxon>Candidatus Westeberhardia</taxon>
    </lineage>
</organism>
<evidence type="ECO:0000313" key="3">
    <source>
        <dbReference type="EMBL" id="CEN32153.1"/>
    </source>
</evidence>
<dbReference type="RefSeq" id="WP_281264045.1">
    <property type="nucleotide sequence ID" value="NZ_LN774881.1"/>
</dbReference>
<sequence>MLTKCIRTKRVAKEMHKKISFILQRFVKDPRIGIVTISHVTVSRDLSYAKVFVTFLNFREIGKIKIAIRLLQNMSKLIRHLIIKDIKLRLFPKLTFIYDKSLLNGINISRLVEKLNRNNLFK</sequence>
<keyword evidence="2" id="KW-0963">Cytoplasm</keyword>
<proteinExistence type="inferred from homology"/>
<dbReference type="Gene3D" id="3.30.300.20">
    <property type="match status" value="1"/>
</dbReference>
<dbReference type="InterPro" id="IPR000238">
    <property type="entry name" value="RbfA"/>
</dbReference>
<dbReference type="PATRIC" id="fig|1594731.3.peg.190"/>
<evidence type="ECO:0000256" key="1">
    <source>
        <dbReference type="ARBA" id="ARBA00022517"/>
    </source>
</evidence>
<dbReference type="InterPro" id="IPR020053">
    <property type="entry name" value="Ribosome-bd_factorA_CS"/>
</dbReference>
<comment type="subunit">
    <text evidence="2">Monomer. Binds 30S ribosomal subunits, but not 50S ribosomal subunits or 70S ribosomes.</text>
</comment>
<dbReference type="GO" id="GO:0005829">
    <property type="term" value="C:cytosol"/>
    <property type="evidence" value="ECO:0007669"/>
    <property type="project" value="TreeGrafter"/>
</dbReference>
<dbReference type="HAMAP" id="MF_00003">
    <property type="entry name" value="RbfA"/>
    <property type="match status" value="1"/>
</dbReference>
<dbReference type="InterPro" id="IPR015946">
    <property type="entry name" value="KH_dom-like_a/b"/>
</dbReference>
<dbReference type="Proteomes" id="UP000242753">
    <property type="component" value="Chromosome I"/>
</dbReference>
<dbReference type="PANTHER" id="PTHR33515">
    <property type="entry name" value="RIBOSOME-BINDING FACTOR A, CHLOROPLASTIC-RELATED"/>
    <property type="match status" value="1"/>
</dbReference>
<dbReference type="AlphaFoldDB" id="A0A0H5BWU5"/>
<dbReference type="SUPFAM" id="SSF89919">
    <property type="entry name" value="Ribosome-binding factor A, RbfA"/>
    <property type="match status" value="1"/>
</dbReference>
<keyword evidence="4" id="KW-1185">Reference proteome</keyword>
<comment type="similarity">
    <text evidence="2">Belongs to the RbfA family.</text>
</comment>
<dbReference type="Pfam" id="PF02033">
    <property type="entry name" value="RBFA"/>
    <property type="match status" value="1"/>
</dbReference>
<accession>A0A0H5BWU5</accession>
<dbReference type="PANTHER" id="PTHR33515:SF1">
    <property type="entry name" value="RIBOSOME-BINDING FACTOR A, CHLOROPLASTIC-RELATED"/>
    <property type="match status" value="1"/>
</dbReference>
<dbReference type="KEGG" id="wca:WEOB_202"/>
<dbReference type="STRING" id="1594731.WEOB_202"/>
<evidence type="ECO:0000256" key="2">
    <source>
        <dbReference type="HAMAP-Rule" id="MF_00003"/>
    </source>
</evidence>